<dbReference type="Pfam" id="PF26363">
    <property type="entry name" value="Phospholipase-like"/>
    <property type="match status" value="1"/>
</dbReference>
<dbReference type="GO" id="GO:0006660">
    <property type="term" value="P:phosphatidylserine catabolic process"/>
    <property type="evidence" value="ECO:0007669"/>
    <property type="project" value="TreeGrafter"/>
</dbReference>
<protein>
    <recommendedName>
        <fullName evidence="7">Putative lipase ATG15</fullName>
        <ecNumber evidence="6">3.1.1.3</ecNumber>
    </recommendedName>
    <alternativeName>
        <fullName evidence="20">Autophagy-related protein 15</fullName>
    </alternativeName>
    <alternativeName>
        <fullName evidence="8">Putative lipase atg15</fullName>
    </alternativeName>
</protein>
<evidence type="ECO:0000256" key="12">
    <source>
        <dbReference type="ARBA" id="ARBA00022963"/>
    </source>
</evidence>
<evidence type="ECO:0000256" key="10">
    <source>
        <dbReference type="ARBA" id="ARBA00022753"/>
    </source>
</evidence>
<evidence type="ECO:0000256" key="9">
    <source>
        <dbReference type="ARBA" id="ARBA00022692"/>
    </source>
</evidence>
<gene>
    <name evidence="22" type="primary">ATG15</name>
    <name evidence="22" type="ORF">DEBR0S1_24740G</name>
</gene>
<dbReference type="GO" id="GO:0034727">
    <property type="term" value="P:piecemeal microautophagy of the nucleus"/>
    <property type="evidence" value="ECO:0007669"/>
    <property type="project" value="TreeGrafter"/>
</dbReference>
<feature type="signal peptide" evidence="21">
    <location>
        <begin position="1"/>
        <end position="25"/>
    </location>
</feature>
<evidence type="ECO:0000256" key="1">
    <source>
        <dbReference type="ARBA" id="ARBA00001024"/>
    </source>
</evidence>
<dbReference type="GO" id="GO:0004620">
    <property type="term" value="F:phospholipase activity"/>
    <property type="evidence" value="ECO:0007669"/>
    <property type="project" value="TreeGrafter"/>
</dbReference>
<comment type="subcellular location">
    <subcellularLocation>
        <location evidence="3">Endosome</location>
        <location evidence="3">Multivesicular body membrane</location>
        <topology evidence="3">Single-pass type II membrane protein</topology>
    </subcellularLocation>
    <subcellularLocation>
        <location evidence="2">Prevacuolar compartment membrane</location>
        <topology evidence="2">Single-pass type II membrane protein</topology>
    </subcellularLocation>
</comment>
<comment type="subunit">
    <text evidence="5">Binds to both phosphatidylinositol (PI) and phosphatidylinositol 3,5-bisphosphate (PIP2).</text>
</comment>
<comment type="function">
    <text evidence="19">Lipase which is essential for lysis of subvacuolar cytoplasm to vacuole targeted bodies and intravacuolar autophagic bodies. Involved in the lysis of intravacuolar multivesicular body (MVB) vesicles. The intravacuolar membrane disintegration by ATG15 is critical to life span extension.</text>
</comment>
<evidence type="ECO:0000256" key="11">
    <source>
        <dbReference type="ARBA" id="ARBA00022801"/>
    </source>
</evidence>
<keyword evidence="15" id="KW-0072">Autophagy</keyword>
<accession>A0A7D9CVL3</accession>
<organism evidence="22 23">
    <name type="scientific">Dekkera bruxellensis</name>
    <name type="common">Brettanomyces custersii</name>
    <dbReference type="NCBI Taxonomy" id="5007"/>
    <lineage>
        <taxon>Eukaryota</taxon>
        <taxon>Fungi</taxon>
        <taxon>Dikarya</taxon>
        <taxon>Ascomycota</taxon>
        <taxon>Saccharomycotina</taxon>
        <taxon>Pichiomycetes</taxon>
        <taxon>Pichiales</taxon>
        <taxon>Pichiaceae</taxon>
        <taxon>Brettanomyces</taxon>
    </lineage>
</organism>
<evidence type="ECO:0000256" key="21">
    <source>
        <dbReference type="SAM" id="SignalP"/>
    </source>
</evidence>
<dbReference type="EC" id="3.1.1.3" evidence="6"/>
<evidence type="ECO:0000256" key="3">
    <source>
        <dbReference type="ARBA" id="ARBA00004343"/>
    </source>
</evidence>
<evidence type="ECO:0000256" key="6">
    <source>
        <dbReference type="ARBA" id="ARBA00013279"/>
    </source>
</evidence>
<evidence type="ECO:0000256" key="7">
    <source>
        <dbReference type="ARBA" id="ARBA00018542"/>
    </source>
</evidence>
<reference evidence="22 23" key="1">
    <citation type="submission" date="2019-07" db="EMBL/GenBank/DDBJ databases">
        <authorList>
            <person name="Friedrich A."/>
            <person name="Schacherer J."/>
        </authorList>
    </citation>
    <scope>NUCLEOTIDE SEQUENCE [LARGE SCALE GENOMIC DNA]</scope>
</reference>
<name>A0A7D9CVL3_DEKBR</name>
<keyword evidence="16" id="KW-0443">Lipid metabolism</keyword>
<evidence type="ECO:0000256" key="18">
    <source>
        <dbReference type="ARBA" id="ARBA00023180"/>
    </source>
</evidence>
<dbReference type="EMBL" id="CABFWN010000001">
    <property type="protein sequence ID" value="VUG16751.1"/>
    <property type="molecule type" value="Genomic_DNA"/>
</dbReference>
<evidence type="ECO:0000256" key="20">
    <source>
        <dbReference type="ARBA" id="ARBA00029828"/>
    </source>
</evidence>
<keyword evidence="12" id="KW-0442">Lipid degradation</keyword>
<dbReference type="GO" id="GO:0032585">
    <property type="term" value="C:multivesicular body membrane"/>
    <property type="evidence" value="ECO:0007669"/>
    <property type="project" value="UniProtKB-SubCell"/>
</dbReference>
<keyword evidence="11" id="KW-0378">Hydrolase</keyword>
<dbReference type="AlphaFoldDB" id="A0A7D9CVL3"/>
<dbReference type="GO" id="GO:0034496">
    <property type="term" value="P:multivesicular body membrane disassembly"/>
    <property type="evidence" value="ECO:0007669"/>
    <property type="project" value="TreeGrafter"/>
</dbReference>
<evidence type="ECO:0000256" key="19">
    <source>
        <dbReference type="ARBA" id="ARBA00024663"/>
    </source>
</evidence>
<evidence type="ECO:0000313" key="23">
    <source>
        <dbReference type="Proteomes" id="UP000478008"/>
    </source>
</evidence>
<evidence type="ECO:0000256" key="14">
    <source>
        <dbReference type="ARBA" id="ARBA00022989"/>
    </source>
</evidence>
<dbReference type="PANTHER" id="PTHR47175">
    <property type="entry name" value="LIPASE ATG15-RELATED"/>
    <property type="match status" value="1"/>
</dbReference>
<sequence>MILRQIKCSILIWLLMHTILVASYSQNPVVSGPKFTEDASGARKFELKHILYNNADGYLADAFCDVASKSSNEEKDGVAINGQEINDTDMQFKVKSTRKEIIRMADRNPDFVESYLNYALELGDFDRLNSMIKLDWKKETISVPNITDRDTVLALAMMSSDAYAHLPDDPTWRDVGDKYDLGKGFGWKDRGLRGHIFVEKRKVSPRVIIALKGTSAAGITFGGDSDDAGDTVEDDKINDNLLFSCCCARVSSLWSTVCDCYEGSSYQCNQNCIEREMRRPDRYYKAALEIYRNVTAIYPSSEIWVTGHSLGGALASLLGRTYGLPAVTFEAPGELLPSRRLHLPVPPGLPEQYEYIWHFGNNADPIFLGVCNGASSSCNIAGYAMETQCHSGLVCTYDSVNDLGWHINMLNHRLKKVIDDIIVVYNDTPVCTKPPPCVDCYNWYFIDHSNEKFGTSLFPTPSSTSLPSGTPTDEPHERKCLKRTWYGKCYKWDDDNDDNDEKYDATSVIN</sequence>
<dbReference type="Proteomes" id="UP000478008">
    <property type="component" value="Unassembled WGS sequence"/>
</dbReference>
<evidence type="ECO:0000256" key="8">
    <source>
        <dbReference type="ARBA" id="ARBA00019241"/>
    </source>
</evidence>
<dbReference type="GO" id="GO:0046461">
    <property type="term" value="P:neutral lipid catabolic process"/>
    <property type="evidence" value="ECO:0007669"/>
    <property type="project" value="TreeGrafter"/>
</dbReference>
<keyword evidence="9" id="KW-0812">Transmembrane</keyword>
<evidence type="ECO:0000256" key="2">
    <source>
        <dbReference type="ARBA" id="ARBA00004270"/>
    </source>
</evidence>
<evidence type="ECO:0000256" key="13">
    <source>
        <dbReference type="ARBA" id="ARBA00022968"/>
    </source>
</evidence>
<keyword evidence="17" id="KW-0472">Membrane</keyword>
<comment type="similarity">
    <text evidence="4">Belongs to the AB hydrolase superfamily. Lipase family.</text>
</comment>
<evidence type="ECO:0000313" key="22">
    <source>
        <dbReference type="EMBL" id="VUG16751.1"/>
    </source>
</evidence>
<keyword evidence="14" id="KW-1133">Transmembrane helix</keyword>
<dbReference type="CDD" id="cd00519">
    <property type="entry name" value="Lipase_3"/>
    <property type="match status" value="1"/>
</dbReference>
<evidence type="ECO:0000256" key="4">
    <source>
        <dbReference type="ARBA" id="ARBA00010701"/>
    </source>
</evidence>
<feature type="chain" id="PRO_5028868388" description="Putative lipase ATG15" evidence="21">
    <location>
        <begin position="26"/>
        <end position="510"/>
    </location>
</feature>
<keyword evidence="10" id="KW-0967">Endosome</keyword>
<dbReference type="InterPro" id="IPR050805">
    <property type="entry name" value="ATG15_Lipase"/>
</dbReference>
<evidence type="ECO:0000256" key="15">
    <source>
        <dbReference type="ARBA" id="ARBA00023006"/>
    </source>
</evidence>
<dbReference type="PANTHER" id="PTHR47175:SF2">
    <property type="entry name" value="LIPASE ATG15-RELATED"/>
    <property type="match status" value="1"/>
</dbReference>
<keyword evidence="23" id="KW-1185">Reference proteome</keyword>
<comment type="catalytic activity">
    <reaction evidence="1">
        <text>a triacylglycerol + H2O = a diacylglycerol + a fatty acid + H(+)</text>
        <dbReference type="Rhea" id="RHEA:12044"/>
        <dbReference type="ChEBI" id="CHEBI:15377"/>
        <dbReference type="ChEBI" id="CHEBI:15378"/>
        <dbReference type="ChEBI" id="CHEBI:17855"/>
        <dbReference type="ChEBI" id="CHEBI:18035"/>
        <dbReference type="ChEBI" id="CHEBI:28868"/>
        <dbReference type="EC" id="3.1.1.3"/>
    </reaction>
</comment>
<evidence type="ECO:0000256" key="5">
    <source>
        <dbReference type="ARBA" id="ARBA00011137"/>
    </source>
</evidence>
<keyword evidence="18" id="KW-0325">Glycoprotein</keyword>
<keyword evidence="21" id="KW-0732">Signal</keyword>
<dbReference type="Gene3D" id="3.40.50.1820">
    <property type="entry name" value="alpha/beta hydrolase"/>
    <property type="match status" value="1"/>
</dbReference>
<dbReference type="GO" id="GO:0004806">
    <property type="term" value="F:triacylglycerol lipase activity"/>
    <property type="evidence" value="ECO:0007669"/>
    <property type="project" value="UniProtKB-EC"/>
</dbReference>
<dbReference type="GO" id="GO:0005775">
    <property type="term" value="C:vacuolar lumen"/>
    <property type="evidence" value="ECO:0007669"/>
    <property type="project" value="TreeGrafter"/>
</dbReference>
<evidence type="ECO:0000256" key="16">
    <source>
        <dbReference type="ARBA" id="ARBA00023098"/>
    </source>
</evidence>
<dbReference type="SUPFAM" id="SSF53474">
    <property type="entry name" value="alpha/beta-Hydrolases"/>
    <property type="match status" value="1"/>
</dbReference>
<evidence type="ECO:0000256" key="17">
    <source>
        <dbReference type="ARBA" id="ARBA00023136"/>
    </source>
</evidence>
<proteinExistence type="inferred from homology"/>
<dbReference type="InterPro" id="IPR029058">
    <property type="entry name" value="AB_hydrolase_fold"/>
</dbReference>
<keyword evidence="13" id="KW-0735">Signal-anchor</keyword>